<gene>
    <name evidence="2" type="ORF">Tci_005509</name>
</gene>
<organism evidence="2">
    <name type="scientific">Tanacetum cinerariifolium</name>
    <name type="common">Dalmatian daisy</name>
    <name type="synonym">Chrysanthemum cinerariifolium</name>
    <dbReference type="NCBI Taxonomy" id="118510"/>
    <lineage>
        <taxon>Eukaryota</taxon>
        <taxon>Viridiplantae</taxon>
        <taxon>Streptophyta</taxon>
        <taxon>Embryophyta</taxon>
        <taxon>Tracheophyta</taxon>
        <taxon>Spermatophyta</taxon>
        <taxon>Magnoliopsida</taxon>
        <taxon>eudicotyledons</taxon>
        <taxon>Gunneridae</taxon>
        <taxon>Pentapetalae</taxon>
        <taxon>asterids</taxon>
        <taxon>campanulids</taxon>
        <taxon>Asterales</taxon>
        <taxon>Asteraceae</taxon>
        <taxon>Asteroideae</taxon>
        <taxon>Anthemideae</taxon>
        <taxon>Anthemidinae</taxon>
        <taxon>Tanacetum</taxon>
    </lineage>
</organism>
<comment type="caution">
    <text evidence="2">The sequence shown here is derived from an EMBL/GenBank/DDBJ whole genome shotgun (WGS) entry which is preliminary data.</text>
</comment>
<sequence length="310" mass="34725">MSTLTYLDSETITRLTEPRAPECPSLYPMTPMKERITVRTQPAMSPSHSARVAEAMVLSNLAFCKSKGDELGDEDTEEDESLDADDEKERSDDEGYGLGDEDHGLDDESQITMSDPLELGYEALRRHELVMGEDQVPSTFKVGQSSRIYIDILAYVPLAAPVQTLPSLEWSLGSLPVSPSSPVVPSSIALLVATLTTTISVDKDQFIEVGAKLELYGSILYDHAQRLDVLPPTLVADIDRDVKELYTSLVLVLEAWARHVDTRLVDMLQARYDDHRLIYDMLVQQAAMQHELREMKGRVTALEKERSRRE</sequence>
<feature type="region of interest" description="Disordered" evidence="1">
    <location>
        <begin position="68"/>
        <end position="108"/>
    </location>
</feature>
<reference evidence="2" key="1">
    <citation type="journal article" date="2019" name="Sci. Rep.">
        <title>Draft genome of Tanacetum cinerariifolium, the natural source of mosquito coil.</title>
        <authorList>
            <person name="Yamashiro T."/>
            <person name="Shiraishi A."/>
            <person name="Satake H."/>
            <person name="Nakayama K."/>
        </authorList>
    </citation>
    <scope>NUCLEOTIDE SEQUENCE</scope>
</reference>
<evidence type="ECO:0000256" key="1">
    <source>
        <dbReference type="SAM" id="MobiDB-lite"/>
    </source>
</evidence>
<name>A0A6L2J9D9_TANCI</name>
<accession>A0A6L2J9D9</accession>
<feature type="compositionally biased region" description="Acidic residues" evidence="1">
    <location>
        <begin position="71"/>
        <end position="86"/>
    </location>
</feature>
<dbReference type="EMBL" id="BKCJ010000474">
    <property type="protein sequence ID" value="GEU33531.1"/>
    <property type="molecule type" value="Genomic_DNA"/>
</dbReference>
<evidence type="ECO:0000313" key="2">
    <source>
        <dbReference type="EMBL" id="GEU33531.1"/>
    </source>
</evidence>
<protein>
    <submittedName>
        <fullName evidence="2">Uncharacterized protein</fullName>
    </submittedName>
</protein>
<dbReference type="AlphaFoldDB" id="A0A6L2J9D9"/>
<proteinExistence type="predicted"/>